<reference evidence="1 2" key="2">
    <citation type="journal article" date="2022" name="Mol. Ecol. Resour.">
        <title>The genomes of chicory, endive, great burdock and yacon provide insights into Asteraceae paleo-polyploidization history and plant inulin production.</title>
        <authorList>
            <person name="Fan W."/>
            <person name="Wang S."/>
            <person name="Wang H."/>
            <person name="Wang A."/>
            <person name="Jiang F."/>
            <person name="Liu H."/>
            <person name="Zhao H."/>
            <person name="Xu D."/>
            <person name="Zhang Y."/>
        </authorList>
    </citation>
    <scope>NUCLEOTIDE SEQUENCE [LARGE SCALE GENOMIC DNA]</scope>
    <source>
        <strain evidence="2">cv. Punajuju</strain>
        <tissue evidence="1">Leaves</tissue>
    </source>
</reference>
<organism evidence="1 2">
    <name type="scientific">Cichorium intybus</name>
    <name type="common">Chicory</name>
    <dbReference type="NCBI Taxonomy" id="13427"/>
    <lineage>
        <taxon>Eukaryota</taxon>
        <taxon>Viridiplantae</taxon>
        <taxon>Streptophyta</taxon>
        <taxon>Embryophyta</taxon>
        <taxon>Tracheophyta</taxon>
        <taxon>Spermatophyta</taxon>
        <taxon>Magnoliopsida</taxon>
        <taxon>eudicotyledons</taxon>
        <taxon>Gunneridae</taxon>
        <taxon>Pentapetalae</taxon>
        <taxon>asterids</taxon>
        <taxon>campanulids</taxon>
        <taxon>Asterales</taxon>
        <taxon>Asteraceae</taxon>
        <taxon>Cichorioideae</taxon>
        <taxon>Cichorieae</taxon>
        <taxon>Cichoriinae</taxon>
        <taxon>Cichorium</taxon>
    </lineage>
</organism>
<dbReference type="EMBL" id="CM042009">
    <property type="protein sequence ID" value="KAI3792248.1"/>
    <property type="molecule type" value="Genomic_DNA"/>
</dbReference>
<accession>A0ACB9H8P9</accession>
<gene>
    <name evidence="1" type="ORF">L2E82_06122</name>
</gene>
<proteinExistence type="predicted"/>
<dbReference type="Proteomes" id="UP001055811">
    <property type="component" value="Linkage Group LG01"/>
</dbReference>
<evidence type="ECO:0000313" key="1">
    <source>
        <dbReference type="EMBL" id="KAI3792248.1"/>
    </source>
</evidence>
<reference evidence="2" key="1">
    <citation type="journal article" date="2022" name="Mol. Ecol. Resour.">
        <title>The genomes of chicory, endive, great burdock and yacon provide insights into Asteraceae palaeo-polyploidization history and plant inulin production.</title>
        <authorList>
            <person name="Fan W."/>
            <person name="Wang S."/>
            <person name="Wang H."/>
            <person name="Wang A."/>
            <person name="Jiang F."/>
            <person name="Liu H."/>
            <person name="Zhao H."/>
            <person name="Xu D."/>
            <person name="Zhang Y."/>
        </authorList>
    </citation>
    <scope>NUCLEOTIDE SEQUENCE [LARGE SCALE GENOMIC DNA]</scope>
    <source>
        <strain evidence="2">cv. Punajuju</strain>
    </source>
</reference>
<sequence length="107" mass="11520">MKNIFVIVVAVVVFLAILEANASRPALEVTKLQAYTKTDFPSHGAWGLGKNGSPHPDAKEVTMTADKKRESTNGMTESSGQEKDSSTDTHHYFPCAKQSDCGNGIHA</sequence>
<evidence type="ECO:0000313" key="2">
    <source>
        <dbReference type="Proteomes" id="UP001055811"/>
    </source>
</evidence>
<name>A0ACB9H8P9_CICIN</name>
<comment type="caution">
    <text evidence="1">The sequence shown here is derived from an EMBL/GenBank/DDBJ whole genome shotgun (WGS) entry which is preliminary data.</text>
</comment>
<keyword evidence="2" id="KW-1185">Reference proteome</keyword>
<protein>
    <submittedName>
        <fullName evidence="1">Uncharacterized protein</fullName>
    </submittedName>
</protein>